<reference evidence="11" key="2">
    <citation type="submission" date="2019-01" db="EMBL/GenBank/DDBJ databases">
        <title>Genome sequence of Desulfonema ishimotonii strain Tokyo 01.</title>
        <authorList>
            <person name="Fukui M."/>
        </authorList>
    </citation>
    <scope>NUCLEOTIDE SEQUENCE [LARGE SCALE GENOMIC DNA]</scope>
    <source>
        <strain evidence="11">Tokyo 01</strain>
    </source>
</reference>
<dbReference type="InterPro" id="IPR036097">
    <property type="entry name" value="HisK_dim/P_sf"/>
</dbReference>
<feature type="domain" description="HAMP" evidence="9">
    <location>
        <begin position="198"/>
        <end position="251"/>
    </location>
</feature>
<keyword evidence="4" id="KW-0597">Phosphoprotein</keyword>
<dbReference type="GO" id="GO:0000155">
    <property type="term" value="F:phosphorelay sensor kinase activity"/>
    <property type="evidence" value="ECO:0007669"/>
    <property type="project" value="InterPro"/>
</dbReference>
<dbReference type="Proteomes" id="UP000288096">
    <property type="component" value="Unassembled WGS sequence"/>
</dbReference>
<evidence type="ECO:0000313" key="11">
    <source>
        <dbReference type="Proteomes" id="UP000288096"/>
    </source>
</evidence>
<evidence type="ECO:0000259" key="8">
    <source>
        <dbReference type="PROSITE" id="PS50109"/>
    </source>
</evidence>
<keyword evidence="6" id="KW-0418">Kinase</keyword>
<feature type="transmembrane region" description="Helical" evidence="7">
    <location>
        <begin position="6"/>
        <end position="29"/>
    </location>
</feature>
<keyword evidence="7" id="KW-0472">Membrane</keyword>
<dbReference type="SUPFAM" id="SSF55874">
    <property type="entry name" value="ATPase domain of HSP90 chaperone/DNA topoisomerase II/histidine kinase"/>
    <property type="match status" value="1"/>
</dbReference>
<keyword evidence="5" id="KW-0808">Transferase</keyword>
<protein>
    <recommendedName>
        <fullName evidence="3">histidine kinase</fullName>
        <ecNumber evidence="3">2.7.13.3</ecNumber>
    </recommendedName>
</protein>
<dbReference type="InterPro" id="IPR003661">
    <property type="entry name" value="HisK_dim/P_dom"/>
</dbReference>
<dbReference type="RefSeq" id="WP_124329281.1">
    <property type="nucleotide sequence ID" value="NZ_BEXT01000001.1"/>
</dbReference>
<dbReference type="CDD" id="cd00082">
    <property type="entry name" value="HisKA"/>
    <property type="match status" value="1"/>
</dbReference>
<keyword evidence="7" id="KW-1133">Transmembrane helix</keyword>
<sequence>MLFHRLSANIILNIVFVLVLAMLLIDVVIIRSTQQLMLKDEMAEGEFLISAISQNLDDYDVDSLPWPRSAINDIDTLVAQSDFSSVLVVKNNMEEIHFSGTPDIAKTELKQITRQVIKAGRSLTWLTGTTWGVFWKQKGFMVVSAPIFRAGTTVAGISIVYNLRQLYDHLRRMQRMIFFYILINTVILALIGFFRLSKITVKPLKKLVERAEAFREDDDEILFLAEKENSEFSQLSKALNRMFNHISEGREELKLTVCSLRQANVDLKKAQHDIINAEKLASVGRLTAGIAHEIGNPIAIIIGYLDLLKRQDISAEERNEFILRTEKEIGRVSKIIRQLLDFSRPSTGDLKTAGVHEILTDMVSMFHFQPVMSDISTRLSLEAEWDQVRADPGQLRQVFLNLIINAADAIAASADASGGELFIGTAVVTDPMPDARQMLKIEFRDNGPGIPQEHLGNIFDPFFTTKSPGKGTGLGLSVCFMIVEAMGGRIRALSRAGHGTSMIIHFPLEQQQTEHPKI</sequence>
<organism evidence="10 11">
    <name type="scientific">Desulfonema ishimotonii</name>
    <dbReference type="NCBI Taxonomy" id="45657"/>
    <lineage>
        <taxon>Bacteria</taxon>
        <taxon>Pseudomonadati</taxon>
        <taxon>Thermodesulfobacteriota</taxon>
        <taxon>Desulfobacteria</taxon>
        <taxon>Desulfobacterales</taxon>
        <taxon>Desulfococcaceae</taxon>
        <taxon>Desulfonema</taxon>
    </lineage>
</organism>
<evidence type="ECO:0000256" key="6">
    <source>
        <dbReference type="ARBA" id="ARBA00022777"/>
    </source>
</evidence>
<evidence type="ECO:0000256" key="3">
    <source>
        <dbReference type="ARBA" id="ARBA00012438"/>
    </source>
</evidence>
<dbReference type="Gene3D" id="1.10.287.130">
    <property type="match status" value="1"/>
</dbReference>
<dbReference type="PROSITE" id="PS50885">
    <property type="entry name" value="HAMP"/>
    <property type="match status" value="1"/>
</dbReference>
<reference evidence="11" key="1">
    <citation type="submission" date="2017-11" db="EMBL/GenBank/DDBJ databases">
        <authorList>
            <person name="Watanabe M."/>
            <person name="Kojima H."/>
        </authorList>
    </citation>
    <scope>NUCLEOTIDE SEQUENCE [LARGE SCALE GENOMIC DNA]</scope>
    <source>
        <strain evidence="11">Tokyo 01</strain>
    </source>
</reference>
<evidence type="ECO:0000256" key="4">
    <source>
        <dbReference type="ARBA" id="ARBA00022553"/>
    </source>
</evidence>
<name>A0A401FYJ3_9BACT</name>
<dbReference type="AlphaFoldDB" id="A0A401FYJ3"/>
<dbReference type="EC" id="2.7.13.3" evidence="3"/>
<dbReference type="EMBL" id="BEXT01000001">
    <property type="protein sequence ID" value="GBC62072.1"/>
    <property type="molecule type" value="Genomic_DNA"/>
</dbReference>
<dbReference type="SMART" id="SM00388">
    <property type="entry name" value="HisKA"/>
    <property type="match status" value="1"/>
</dbReference>
<feature type="domain" description="Histidine kinase" evidence="8">
    <location>
        <begin position="289"/>
        <end position="510"/>
    </location>
</feature>
<dbReference type="PROSITE" id="PS50109">
    <property type="entry name" value="HIS_KIN"/>
    <property type="match status" value="1"/>
</dbReference>
<comment type="subcellular location">
    <subcellularLocation>
        <location evidence="2">Membrane</location>
    </subcellularLocation>
</comment>
<dbReference type="InterPro" id="IPR005467">
    <property type="entry name" value="His_kinase_dom"/>
</dbReference>
<gene>
    <name evidence="10" type="ORF">DENIS_3035</name>
</gene>
<evidence type="ECO:0000256" key="2">
    <source>
        <dbReference type="ARBA" id="ARBA00004370"/>
    </source>
</evidence>
<dbReference type="Pfam" id="PF00512">
    <property type="entry name" value="HisKA"/>
    <property type="match status" value="1"/>
</dbReference>
<evidence type="ECO:0000256" key="1">
    <source>
        <dbReference type="ARBA" id="ARBA00000085"/>
    </source>
</evidence>
<dbReference type="Pfam" id="PF02518">
    <property type="entry name" value="HATPase_c"/>
    <property type="match status" value="1"/>
</dbReference>
<comment type="catalytic activity">
    <reaction evidence="1">
        <text>ATP + protein L-histidine = ADP + protein N-phospho-L-histidine.</text>
        <dbReference type="EC" id="2.7.13.3"/>
    </reaction>
</comment>
<keyword evidence="7" id="KW-0812">Transmembrane</keyword>
<evidence type="ECO:0000259" key="9">
    <source>
        <dbReference type="PROSITE" id="PS50885"/>
    </source>
</evidence>
<accession>A0A401FYJ3</accession>
<comment type="caution">
    <text evidence="10">The sequence shown here is derived from an EMBL/GenBank/DDBJ whole genome shotgun (WGS) entry which is preliminary data.</text>
</comment>
<dbReference type="Gene3D" id="3.30.565.10">
    <property type="entry name" value="Histidine kinase-like ATPase, C-terminal domain"/>
    <property type="match status" value="1"/>
</dbReference>
<dbReference type="InterPro" id="IPR003594">
    <property type="entry name" value="HATPase_dom"/>
</dbReference>
<evidence type="ECO:0000313" key="10">
    <source>
        <dbReference type="EMBL" id="GBC62072.1"/>
    </source>
</evidence>
<evidence type="ECO:0000256" key="7">
    <source>
        <dbReference type="SAM" id="Phobius"/>
    </source>
</evidence>
<dbReference type="InterPro" id="IPR004358">
    <property type="entry name" value="Sig_transdc_His_kin-like_C"/>
</dbReference>
<dbReference type="PANTHER" id="PTHR43065">
    <property type="entry name" value="SENSOR HISTIDINE KINASE"/>
    <property type="match status" value="1"/>
</dbReference>
<dbReference type="InterPro" id="IPR003660">
    <property type="entry name" value="HAMP_dom"/>
</dbReference>
<dbReference type="Gene3D" id="6.10.340.10">
    <property type="match status" value="1"/>
</dbReference>
<keyword evidence="11" id="KW-1185">Reference proteome</keyword>
<evidence type="ECO:0000256" key="5">
    <source>
        <dbReference type="ARBA" id="ARBA00022679"/>
    </source>
</evidence>
<proteinExistence type="predicted"/>
<dbReference type="Pfam" id="PF00672">
    <property type="entry name" value="HAMP"/>
    <property type="match status" value="1"/>
</dbReference>
<dbReference type="GO" id="GO:0016020">
    <property type="term" value="C:membrane"/>
    <property type="evidence" value="ECO:0007669"/>
    <property type="project" value="UniProtKB-SubCell"/>
</dbReference>
<dbReference type="OrthoDB" id="9781147at2"/>
<dbReference type="SMART" id="SM00387">
    <property type="entry name" value="HATPase_c"/>
    <property type="match status" value="1"/>
</dbReference>
<dbReference type="PRINTS" id="PR00344">
    <property type="entry name" value="BCTRLSENSOR"/>
</dbReference>
<dbReference type="SUPFAM" id="SSF47384">
    <property type="entry name" value="Homodimeric domain of signal transducing histidine kinase"/>
    <property type="match status" value="1"/>
</dbReference>
<feature type="transmembrane region" description="Helical" evidence="7">
    <location>
        <begin position="177"/>
        <end position="196"/>
    </location>
</feature>
<dbReference type="InterPro" id="IPR036890">
    <property type="entry name" value="HATPase_C_sf"/>
</dbReference>